<dbReference type="Proteomes" id="UP001596158">
    <property type="component" value="Unassembled WGS sequence"/>
</dbReference>
<sequence>MANNKPFKTHRQQLNILRERGLNIPNGSPALRALEHYGYYAIINGYKWSFLQRTSTGDVVRPEQFVQGANFLEIKALYDFDRELRAILFEALLRYESTLSATLAYRFSEKNQAEHSYLAIDNYRPTSNAETMRNIVTTISNLSNTIKKQSTKDTAIKHYVKNHGHVPLWVLVNYLSFGDYNYFYRIIPDDLRLIIAKDFKKTQRRSYGNESFTHGIRPDALDTINHLVNIFRNSVAHDEVTFSKKIKKPSTIGEIKQSLGIDYSFPTKSGVFELILSLHVVLEKKDFKRLSKRIIELLDDYSKEFTSISFNSILNDMNFPQHYKDYLL</sequence>
<proteinExistence type="predicted"/>
<accession>A0ABW1RS26</accession>
<protein>
    <submittedName>
        <fullName evidence="1">Abi family protein</fullName>
    </submittedName>
</protein>
<dbReference type="RefSeq" id="WP_137600924.1">
    <property type="nucleotide sequence ID" value="NZ_BJDT01000011.1"/>
</dbReference>
<reference evidence="2" key="1">
    <citation type="journal article" date="2019" name="Int. J. Syst. Evol. Microbiol.">
        <title>The Global Catalogue of Microorganisms (GCM) 10K type strain sequencing project: providing services to taxonomists for standard genome sequencing and annotation.</title>
        <authorList>
            <consortium name="The Broad Institute Genomics Platform"/>
            <consortium name="The Broad Institute Genome Sequencing Center for Infectious Disease"/>
            <person name="Wu L."/>
            <person name="Ma J."/>
        </authorList>
    </citation>
    <scope>NUCLEOTIDE SEQUENCE [LARGE SCALE GENOMIC DNA]</scope>
    <source>
        <strain evidence="2">CCM 8924</strain>
    </source>
</reference>
<dbReference type="InterPro" id="IPR011664">
    <property type="entry name" value="Abi_system_AbiD/AbiF-like"/>
</dbReference>
<dbReference type="EMBL" id="JBHSSG010000008">
    <property type="protein sequence ID" value="MFC6178212.1"/>
    <property type="molecule type" value="Genomic_DNA"/>
</dbReference>
<organism evidence="1 2">
    <name type="scientific">Weissella sagaensis</name>
    <dbReference type="NCBI Taxonomy" id="2559928"/>
    <lineage>
        <taxon>Bacteria</taxon>
        <taxon>Bacillati</taxon>
        <taxon>Bacillota</taxon>
        <taxon>Bacilli</taxon>
        <taxon>Lactobacillales</taxon>
        <taxon>Lactobacillaceae</taxon>
        <taxon>Weissella</taxon>
    </lineage>
</organism>
<keyword evidence="2" id="KW-1185">Reference proteome</keyword>
<gene>
    <name evidence="1" type="ORF">ACFQGR_02145</name>
</gene>
<evidence type="ECO:0000313" key="1">
    <source>
        <dbReference type="EMBL" id="MFC6178212.1"/>
    </source>
</evidence>
<comment type="caution">
    <text evidence="1">The sequence shown here is derived from an EMBL/GenBank/DDBJ whole genome shotgun (WGS) entry which is preliminary data.</text>
</comment>
<evidence type="ECO:0000313" key="2">
    <source>
        <dbReference type="Proteomes" id="UP001596158"/>
    </source>
</evidence>
<dbReference type="Pfam" id="PF07751">
    <property type="entry name" value="Abi_2"/>
    <property type="match status" value="1"/>
</dbReference>
<name>A0ABW1RS26_9LACO</name>